<evidence type="ECO:0000256" key="1">
    <source>
        <dbReference type="ARBA" id="ARBA00022670"/>
    </source>
</evidence>
<sequence>MQIAEIFDLSENTSNRQETEFAARVREAVKSGGGYSTVLEKSGFSSNSLNRYLKGHEMKVSTAIHLAEICGVDPQWLLFGTRSDVDMHHASSDGVGVAYYEEAEASAGFGRYGHDRPEPRKVFVSRCFLEDLGLLPHHTIMLRVAGDSMESTLKSGDRLILNTAPTMLLGGVTVFVVNGQLMVKRLSPTASGTVMIISDNDRYPPQEAEISRFRWGEADGNDTITVIGRVAYRLQAMS</sequence>
<dbReference type="InterPro" id="IPR015927">
    <property type="entry name" value="Peptidase_S24_S26A/B/C"/>
</dbReference>
<reference evidence="7 8" key="1">
    <citation type="submission" date="2015-06" db="EMBL/GenBank/DDBJ databases">
        <title>Improved classification and identification of acetic acid bacteria using matrix-assisted laser desorption/ionization time-of-flight mass spectrometry; Gluconobacter nephelii and Gluconobacter uchimurae are later heterotypic synonyms of Gluconobacter japonicus and Gluconobacter oxydans, respectively.</title>
        <authorList>
            <person name="Li L."/>
            <person name="Cleenwerck I."/>
            <person name="De Vuyst L."/>
            <person name="Vandamme P."/>
        </authorList>
    </citation>
    <scope>NUCLEOTIDE SEQUENCE [LARGE SCALE GENOMIC DNA]</scope>
    <source>
        <strain evidence="7 8">LMG 1625</strain>
    </source>
</reference>
<dbReference type="GO" id="GO:0016020">
    <property type="term" value="C:membrane"/>
    <property type="evidence" value="ECO:0007669"/>
    <property type="project" value="InterPro"/>
</dbReference>
<dbReference type="PROSITE" id="PS00501">
    <property type="entry name" value="SPASE_I_1"/>
    <property type="match status" value="1"/>
</dbReference>
<proteinExistence type="predicted"/>
<organism evidence="7 8">
    <name type="scientific">Acetobacter cerevisiae</name>
    <dbReference type="NCBI Taxonomy" id="178900"/>
    <lineage>
        <taxon>Bacteria</taxon>
        <taxon>Pseudomonadati</taxon>
        <taxon>Pseudomonadota</taxon>
        <taxon>Alphaproteobacteria</taxon>
        <taxon>Acetobacterales</taxon>
        <taxon>Acetobacteraceae</taxon>
        <taxon>Acetobacter</taxon>
    </lineage>
</organism>
<dbReference type="InterPro" id="IPR036286">
    <property type="entry name" value="LexA/Signal_pep-like_sf"/>
</dbReference>
<name>A0A149QW97_9PROT</name>
<dbReference type="InterPro" id="IPR039418">
    <property type="entry name" value="LexA-like"/>
</dbReference>
<dbReference type="GO" id="GO:0004252">
    <property type="term" value="F:serine-type endopeptidase activity"/>
    <property type="evidence" value="ECO:0007669"/>
    <property type="project" value="InterPro"/>
</dbReference>
<evidence type="ECO:0000256" key="2">
    <source>
        <dbReference type="ARBA" id="ARBA00022801"/>
    </source>
</evidence>
<dbReference type="Pfam" id="PF00717">
    <property type="entry name" value="Peptidase_S24"/>
    <property type="match status" value="1"/>
</dbReference>
<dbReference type="CDD" id="cd06529">
    <property type="entry name" value="S24_LexA-like"/>
    <property type="match status" value="1"/>
</dbReference>
<dbReference type="Proteomes" id="UP000075473">
    <property type="component" value="Unassembled WGS sequence"/>
</dbReference>
<protein>
    <recommendedName>
        <fullName evidence="6">HTH cro/C1-type domain-containing protein</fullName>
    </recommendedName>
</protein>
<keyword evidence="1" id="KW-0645">Protease</keyword>
<dbReference type="InterPro" id="IPR019756">
    <property type="entry name" value="Pept_S26A_signal_pept_1_Ser-AS"/>
</dbReference>
<dbReference type="InterPro" id="IPR001387">
    <property type="entry name" value="Cro/C1-type_HTH"/>
</dbReference>
<evidence type="ECO:0000256" key="5">
    <source>
        <dbReference type="ARBA" id="ARBA00023163"/>
    </source>
</evidence>
<dbReference type="SUPFAM" id="SSF51306">
    <property type="entry name" value="LexA/Signal peptidase"/>
    <property type="match status" value="1"/>
</dbReference>
<keyword evidence="3" id="KW-0805">Transcription regulation</keyword>
<dbReference type="InterPro" id="IPR010982">
    <property type="entry name" value="Lambda_DNA-bd_dom_sf"/>
</dbReference>
<dbReference type="CDD" id="cd00093">
    <property type="entry name" value="HTH_XRE"/>
    <property type="match status" value="1"/>
</dbReference>
<dbReference type="PATRIC" id="fig|178900.5.peg.1264"/>
<dbReference type="PANTHER" id="PTHR40661:SF3">
    <property type="entry name" value="FELS-1 PROPHAGE TRANSCRIPTIONAL REGULATOR"/>
    <property type="match status" value="1"/>
</dbReference>
<evidence type="ECO:0000256" key="3">
    <source>
        <dbReference type="ARBA" id="ARBA00023015"/>
    </source>
</evidence>
<evidence type="ECO:0000256" key="4">
    <source>
        <dbReference type="ARBA" id="ARBA00023125"/>
    </source>
</evidence>
<feature type="domain" description="HTH cro/C1-type" evidence="6">
    <location>
        <begin position="40"/>
        <end position="77"/>
    </location>
</feature>
<keyword evidence="5" id="KW-0804">Transcription</keyword>
<dbReference type="AlphaFoldDB" id="A0A149QW97"/>
<evidence type="ECO:0000313" key="7">
    <source>
        <dbReference type="EMBL" id="KXV01583.1"/>
    </source>
</evidence>
<dbReference type="Gene3D" id="1.10.260.40">
    <property type="entry name" value="lambda repressor-like DNA-binding domains"/>
    <property type="match status" value="1"/>
</dbReference>
<comment type="caution">
    <text evidence="7">The sequence shown here is derived from an EMBL/GenBank/DDBJ whole genome shotgun (WGS) entry which is preliminary data.</text>
</comment>
<accession>A0A149QW97</accession>
<dbReference type="EMBL" id="LHZA01000089">
    <property type="protein sequence ID" value="KXV01583.1"/>
    <property type="molecule type" value="Genomic_DNA"/>
</dbReference>
<evidence type="ECO:0000313" key="8">
    <source>
        <dbReference type="Proteomes" id="UP000075473"/>
    </source>
</evidence>
<dbReference type="PROSITE" id="PS50943">
    <property type="entry name" value="HTH_CROC1"/>
    <property type="match status" value="1"/>
</dbReference>
<gene>
    <name evidence="7" type="ORF">AD928_01460</name>
</gene>
<dbReference type="GO" id="GO:0006508">
    <property type="term" value="P:proteolysis"/>
    <property type="evidence" value="ECO:0007669"/>
    <property type="project" value="UniProtKB-KW"/>
</dbReference>
<dbReference type="GO" id="GO:0003677">
    <property type="term" value="F:DNA binding"/>
    <property type="evidence" value="ECO:0007669"/>
    <property type="project" value="UniProtKB-KW"/>
</dbReference>
<dbReference type="Gene3D" id="2.10.109.10">
    <property type="entry name" value="Umud Fragment, subunit A"/>
    <property type="match status" value="1"/>
</dbReference>
<keyword evidence="2" id="KW-0378">Hydrolase</keyword>
<evidence type="ECO:0000259" key="6">
    <source>
        <dbReference type="PROSITE" id="PS50943"/>
    </source>
</evidence>
<keyword evidence="4" id="KW-0238">DNA-binding</keyword>
<dbReference type="PANTHER" id="PTHR40661">
    <property type="match status" value="1"/>
</dbReference>